<dbReference type="InterPro" id="IPR050927">
    <property type="entry name" value="TRPM"/>
</dbReference>
<dbReference type="FunFam" id="3.90.79.10:FF:000047">
    <property type="entry name" value="Transient receptor potential cation channel subfamily M member 2"/>
    <property type="match status" value="1"/>
</dbReference>
<dbReference type="GO" id="GO:0099604">
    <property type="term" value="F:ligand-gated calcium channel activity"/>
    <property type="evidence" value="ECO:0007669"/>
    <property type="project" value="TreeGrafter"/>
</dbReference>
<dbReference type="CDD" id="cd03670">
    <property type="entry name" value="NUDIX_ADPRase_Nudt9"/>
    <property type="match status" value="1"/>
</dbReference>
<feature type="region of interest" description="Disordered" evidence="18">
    <location>
        <begin position="771"/>
        <end position="791"/>
    </location>
</feature>
<comment type="catalytic activity">
    <reaction evidence="16">
        <text>Ca(2+)(in) = Ca(2+)(out)</text>
        <dbReference type="Rhea" id="RHEA:29671"/>
        <dbReference type="ChEBI" id="CHEBI:29108"/>
    </reaction>
</comment>
<evidence type="ECO:0000256" key="5">
    <source>
        <dbReference type="ARBA" id="ARBA00022568"/>
    </source>
</evidence>
<dbReference type="GO" id="GO:0005886">
    <property type="term" value="C:plasma membrane"/>
    <property type="evidence" value="ECO:0007669"/>
    <property type="project" value="UniProtKB-SubCell"/>
</dbReference>
<dbReference type="GO" id="GO:0046872">
    <property type="term" value="F:metal ion binding"/>
    <property type="evidence" value="ECO:0007669"/>
    <property type="project" value="UniProtKB-KW"/>
</dbReference>
<evidence type="ECO:0000256" key="11">
    <source>
        <dbReference type="ARBA" id="ARBA00023065"/>
    </source>
</evidence>
<evidence type="ECO:0000256" key="19">
    <source>
        <dbReference type="SAM" id="Phobius"/>
    </source>
</evidence>
<gene>
    <name evidence="21" type="ORF">NDU88_009245</name>
</gene>
<proteinExistence type="inferred from homology"/>
<evidence type="ECO:0000256" key="4">
    <source>
        <dbReference type="ARBA" id="ARBA00022475"/>
    </source>
</evidence>
<evidence type="ECO:0000256" key="12">
    <source>
        <dbReference type="ARBA" id="ARBA00023136"/>
    </source>
</evidence>
<feature type="domain" description="Nudix hydrolase" evidence="20">
    <location>
        <begin position="1371"/>
        <end position="1515"/>
    </location>
</feature>
<evidence type="ECO:0000256" key="16">
    <source>
        <dbReference type="ARBA" id="ARBA00036634"/>
    </source>
</evidence>
<dbReference type="InterPro" id="IPR005821">
    <property type="entry name" value="Ion_trans_dom"/>
</dbReference>
<dbReference type="Pfam" id="PF00520">
    <property type="entry name" value="Ion_trans"/>
    <property type="match status" value="1"/>
</dbReference>
<dbReference type="PANTHER" id="PTHR13800">
    <property type="entry name" value="TRANSIENT RECEPTOR POTENTIAL CATION CHANNEL, SUBFAMILY M, MEMBER 6"/>
    <property type="match status" value="1"/>
</dbReference>
<name>A0AAV7P1E9_PLEWA</name>
<evidence type="ECO:0000313" key="21">
    <source>
        <dbReference type="EMBL" id="KAJ1121117.1"/>
    </source>
</evidence>
<dbReference type="InterPro" id="IPR041491">
    <property type="entry name" value="TRPM_SLOG"/>
</dbReference>
<accession>A0AAV7P1E9</accession>
<feature type="transmembrane region" description="Helical" evidence="19">
    <location>
        <begin position="890"/>
        <end position="913"/>
    </location>
</feature>
<dbReference type="SUPFAM" id="SSF55811">
    <property type="entry name" value="Nudix"/>
    <property type="match status" value="1"/>
</dbReference>
<evidence type="ECO:0000256" key="14">
    <source>
        <dbReference type="ARBA" id="ARBA00023303"/>
    </source>
</evidence>
<keyword evidence="7 19" id="KW-0812">Transmembrane</keyword>
<dbReference type="InterPro" id="IPR015797">
    <property type="entry name" value="NUDIX_hydrolase-like_dom_sf"/>
</dbReference>
<keyword evidence="6" id="KW-0107">Calcium channel</keyword>
<dbReference type="Pfam" id="PF18139">
    <property type="entry name" value="LSDAT_euk"/>
    <property type="match status" value="1"/>
</dbReference>
<comment type="subcellular location">
    <subcellularLocation>
        <location evidence="1">Cell membrane</location>
        <topology evidence="1">Multi-pass membrane protein</topology>
    </subcellularLocation>
</comment>
<keyword evidence="13" id="KW-1015">Disulfide bond</keyword>
<evidence type="ECO:0000256" key="18">
    <source>
        <dbReference type="SAM" id="MobiDB-lite"/>
    </source>
</evidence>
<evidence type="ECO:0000259" key="20">
    <source>
        <dbReference type="PROSITE" id="PS51462"/>
    </source>
</evidence>
<evidence type="ECO:0000256" key="9">
    <source>
        <dbReference type="ARBA" id="ARBA00022837"/>
    </source>
</evidence>
<evidence type="ECO:0000256" key="3">
    <source>
        <dbReference type="ARBA" id="ARBA00022448"/>
    </source>
</evidence>
<dbReference type="InterPro" id="IPR000086">
    <property type="entry name" value="NUDIX_hydrolase_dom"/>
</dbReference>
<keyword evidence="5" id="KW-0109">Calcium transport</keyword>
<comment type="similarity">
    <text evidence="2">Belongs to the transient receptor (TC 1.A.4) family. LTrpC subfamily. TRPM2 sub-subfamily.</text>
</comment>
<feature type="transmembrane region" description="Helical" evidence="19">
    <location>
        <begin position="1098"/>
        <end position="1117"/>
    </location>
</feature>
<dbReference type="Gene3D" id="3.90.79.10">
    <property type="entry name" value="Nucleoside Triphosphate Pyrophosphohydrolase"/>
    <property type="match status" value="1"/>
</dbReference>
<dbReference type="InterPro" id="IPR057366">
    <property type="entry name" value="TRPM-like"/>
</dbReference>
<feature type="transmembrane region" description="Helical" evidence="19">
    <location>
        <begin position="808"/>
        <end position="838"/>
    </location>
</feature>
<sequence>MDHNKVHPDEADGHVQLREVSLLHLPPVISRPVTTFKRKAQLYLSADDPKIRILNSWFAQNIKRKECMHFVRNPSLSDASKEVCCCGNAKDQHLEEPGIHIEGGTEWNPEKYIKEWPTDSFGDLMFKGLGNKITKYVRASNNTSSKVLYEMMTDQWQLSVPNLLITVTGGAKNFSMNPRLKNLFSKGLVKAAQSTGAWIITGGCHAGVMKLVGEAVREFSMSSSSYGDNEIVTIGIATWGIVHNRASLISKAGGLPAEYFLDVDNQGSLCCLDNNHSHFILVDDGTQGRYGVEIPLRTKLEKFISEQTVTKGGAAIKIPIVCVVLEGGPGSLDTIHSSMINNTPCVIVEGSGRVADVIAQVADMNPSKITMALIREKLRSLFHDAFDSFSEKQIIEWTKKIQDIVRMNQLLTIFREDKDGTHDVDVAILQSLLKASQCLDHEGNENWDYQLKLAVAWNRLDIAKSDIFNSERNWKPEDLYPVLTVALIENKPNFVQLFLDQGVSLRDYVTWKNLTFLYNNIEPSTPFVQKLEKILEDEKKKQDGVKLHHVARALKSLLGEFTQPLYSRVTSEALQKHSPVVHFTFQITRHMSVEHPPVPEYPIRDLLIWAVLQNRSELAEILWIECRDCIVAALACCRIMRELAKEEEDTDNIEAMLALAQQFEERAAGVFSECYRKNEERAEQLLTRVSLAWGNTTCLQLALNAEAMSFMSNGGVQMFLTKIWWGKLSVDNALIPLLICIVFFPLIYTGFITFRRETAKEDATEVRHGVEVKSPDTAGHTGGLKRPPTSKPKLKLRESRKLSCLQRLAGFFTAPVVVFYANVVSYIGFLWLFAYVLTIDFQTTPSWREYLLYVWIFSLICEEVRQLFYDNAGMKFAAKVRMYITEFWNMVDVVAIILFTAGLVCRCITASVYVGRVILALDFIVFCLRLMCIFTVSRVLGPKIIMMQRMIKDIFFFLFLLAVWVVSFGVSKQAILVQNEERLDWIFRSVVYQPYLTLFGQIPTDVDKLNFNNSTCTADGSDATQPKCAETLNGVPIFPEWLTIVLLCLYLLFANILLLNLLIAMFSYTFSEVQDHTDQIWKFQRHNLIEEYSNRPPAPPPFILFSLLYFLINNVIFRRPARGKKLLMHYLNENETTSLLSWEEYMKENYVLNQRDAQNQSSEMKIRDTSDKVETVVTLLEFEQEKQARIMEQRLAQLEEQVFQSTVALSWIMKSLTEKGFASKEKAPVMVNLRSIEAEEPTSGNKPEHPKSEHHVNSCQLMYPGSDVIRFPVPDELVPWQVDFPLYNPPYYIAEREGRGTYNPWAETSGSEPKREYNSKTNFINLESTCGKYTVKDGLPLNPMGRTGLKGVGSLRWYGPNHCLHPVLTRWKRNNNGSISRKDSKKVLEVLVVKREGSERWGLPGGTLGPGEKLPSKLKEILKEEFCKTFEALQERGTEVYNGYLDDPRNTDNAWVETRAVNVHFESPEDLNLLTLNHLDVGPTVSSRWQIVDHKIPLHANMKDILQRVAESFDAHY</sequence>
<keyword evidence="14" id="KW-0407">Ion channel</keyword>
<protein>
    <recommendedName>
        <fullName evidence="17">Transient receptor potential cation channel subfamily M member 2</fullName>
    </recommendedName>
</protein>
<evidence type="ECO:0000256" key="17">
    <source>
        <dbReference type="ARBA" id="ARBA00070987"/>
    </source>
</evidence>
<feature type="transmembrane region" description="Helical" evidence="19">
    <location>
        <begin position="953"/>
        <end position="975"/>
    </location>
</feature>
<evidence type="ECO:0000256" key="15">
    <source>
        <dbReference type="ARBA" id="ARBA00036239"/>
    </source>
</evidence>
<keyword evidence="8" id="KW-0479">Metal-binding</keyword>
<comment type="catalytic activity">
    <reaction evidence="15">
        <text>Na(+)(in) = Na(+)(out)</text>
        <dbReference type="Rhea" id="RHEA:34963"/>
        <dbReference type="ChEBI" id="CHEBI:29101"/>
    </reaction>
</comment>
<keyword evidence="11" id="KW-0406">Ion transport</keyword>
<keyword evidence="3" id="KW-0813">Transport</keyword>
<dbReference type="Proteomes" id="UP001066276">
    <property type="component" value="Chromosome 8"/>
</dbReference>
<evidence type="ECO:0000256" key="1">
    <source>
        <dbReference type="ARBA" id="ARBA00004651"/>
    </source>
</evidence>
<keyword evidence="12 19" id="KW-0472">Membrane</keyword>
<evidence type="ECO:0000313" key="22">
    <source>
        <dbReference type="Proteomes" id="UP001066276"/>
    </source>
</evidence>
<feature type="transmembrane region" description="Helical" evidence="19">
    <location>
        <begin position="733"/>
        <end position="754"/>
    </location>
</feature>
<keyword evidence="4" id="KW-1003">Cell membrane</keyword>
<evidence type="ECO:0000256" key="2">
    <source>
        <dbReference type="ARBA" id="ARBA00009501"/>
    </source>
</evidence>
<dbReference type="Pfam" id="PF25508">
    <property type="entry name" value="TRPM2"/>
    <property type="match status" value="1"/>
</dbReference>
<keyword evidence="10 19" id="KW-1133">Transmembrane helix</keyword>
<keyword evidence="22" id="KW-1185">Reference proteome</keyword>
<evidence type="ECO:0000256" key="6">
    <source>
        <dbReference type="ARBA" id="ARBA00022673"/>
    </source>
</evidence>
<dbReference type="Pfam" id="PF25969">
    <property type="entry name" value="NUDT9_N"/>
    <property type="match status" value="1"/>
</dbReference>
<dbReference type="PANTHER" id="PTHR13800:SF2">
    <property type="entry name" value="TRANSIENT RECEPTOR POTENTIAL CATION CHANNEL SUBFAMILY M MEMBER 2"/>
    <property type="match status" value="1"/>
</dbReference>
<keyword evidence="9" id="KW-0106">Calcium</keyword>
<feature type="transmembrane region" description="Helical" evidence="19">
    <location>
        <begin position="919"/>
        <end position="941"/>
    </location>
</feature>
<evidence type="ECO:0000256" key="7">
    <source>
        <dbReference type="ARBA" id="ARBA00022692"/>
    </source>
</evidence>
<dbReference type="GO" id="GO:0051209">
    <property type="term" value="P:release of sequestered calcium ion into cytosol"/>
    <property type="evidence" value="ECO:0007669"/>
    <property type="project" value="TreeGrafter"/>
</dbReference>
<evidence type="ECO:0000256" key="10">
    <source>
        <dbReference type="ARBA" id="ARBA00022989"/>
    </source>
</evidence>
<reference evidence="21" key="1">
    <citation type="journal article" date="2022" name="bioRxiv">
        <title>Sequencing and chromosome-scale assembly of the giantPleurodeles waltlgenome.</title>
        <authorList>
            <person name="Brown T."/>
            <person name="Elewa A."/>
            <person name="Iarovenko S."/>
            <person name="Subramanian E."/>
            <person name="Araus A.J."/>
            <person name="Petzold A."/>
            <person name="Susuki M."/>
            <person name="Suzuki K.-i.T."/>
            <person name="Hayashi T."/>
            <person name="Toyoda A."/>
            <person name="Oliveira C."/>
            <person name="Osipova E."/>
            <person name="Leigh N.D."/>
            <person name="Simon A."/>
            <person name="Yun M.H."/>
        </authorList>
    </citation>
    <scope>NUCLEOTIDE SEQUENCE</scope>
    <source>
        <strain evidence="21">20211129_DDA</strain>
        <tissue evidence="21">Liver</tissue>
    </source>
</reference>
<feature type="transmembrane region" description="Helical" evidence="19">
    <location>
        <begin position="1041"/>
        <end position="1063"/>
    </location>
</feature>
<dbReference type="PROSITE" id="PS51462">
    <property type="entry name" value="NUDIX"/>
    <property type="match status" value="1"/>
</dbReference>
<evidence type="ECO:0000256" key="8">
    <source>
        <dbReference type="ARBA" id="ARBA00022723"/>
    </source>
</evidence>
<organism evidence="21 22">
    <name type="scientific">Pleurodeles waltl</name>
    <name type="common">Iberian ribbed newt</name>
    <dbReference type="NCBI Taxonomy" id="8319"/>
    <lineage>
        <taxon>Eukaryota</taxon>
        <taxon>Metazoa</taxon>
        <taxon>Chordata</taxon>
        <taxon>Craniata</taxon>
        <taxon>Vertebrata</taxon>
        <taxon>Euteleostomi</taxon>
        <taxon>Amphibia</taxon>
        <taxon>Batrachia</taxon>
        <taxon>Caudata</taxon>
        <taxon>Salamandroidea</taxon>
        <taxon>Salamandridae</taxon>
        <taxon>Pleurodelinae</taxon>
        <taxon>Pleurodeles</taxon>
    </lineage>
</organism>
<evidence type="ECO:0000256" key="13">
    <source>
        <dbReference type="ARBA" id="ARBA00023157"/>
    </source>
</evidence>
<feature type="transmembrane region" description="Helical" evidence="19">
    <location>
        <begin position="850"/>
        <end position="869"/>
    </location>
</feature>
<comment type="caution">
    <text evidence="21">The sequence shown here is derived from an EMBL/GenBank/DDBJ whole genome shotgun (WGS) entry which is preliminary data.</text>
</comment>
<dbReference type="EMBL" id="JANPWB010000012">
    <property type="protein sequence ID" value="KAJ1121117.1"/>
    <property type="molecule type" value="Genomic_DNA"/>
</dbReference>